<gene>
    <name evidence="3" type="ORF">CFR76_00460</name>
</gene>
<dbReference type="EMBL" id="NKUB01000001">
    <property type="protein sequence ID" value="PYD71184.1"/>
    <property type="molecule type" value="Genomic_DNA"/>
</dbReference>
<evidence type="ECO:0000256" key="1">
    <source>
        <dbReference type="SAM" id="Phobius"/>
    </source>
</evidence>
<sequence length="101" mass="9978">MKNTGRIAAGLVVLAGLAAAAPQAHAYGRHGGGGDAFVGGLVGGLVGGAVAGAMVDAYGPPPPPPPVYYRPAPPVVYYAPPPPPPPMVVYGPYGGPGRPYY</sequence>
<reference evidence="3 4" key="1">
    <citation type="submission" date="2017-07" db="EMBL/GenBank/DDBJ databases">
        <title>A draft genome sequence of Komagataeibacter swingsii LMG 22125.</title>
        <authorList>
            <person name="Skraban J."/>
            <person name="Cleenwerck I."/>
            <person name="Vandamme P."/>
            <person name="Trcek J."/>
        </authorList>
    </citation>
    <scope>NUCLEOTIDE SEQUENCE [LARGE SCALE GENOMIC DNA]</scope>
    <source>
        <strain evidence="3 4">LMG 22125</strain>
    </source>
</reference>
<keyword evidence="1" id="KW-0812">Transmembrane</keyword>
<proteinExistence type="predicted"/>
<keyword evidence="4" id="KW-1185">Reference proteome</keyword>
<keyword evidence="1" id="KW-0472">Membrane</keyword>
<dbReference type="RefSeq" id="WP_110555344.1">
    <property type="nucleotide sequence ID" value="NZ_NKUB01000001.1"/>
</dbReference>
<feature type="chain" id="PRO_5016059293" evidence="2">
    <location>
        <begin position="27"/>
        <end position="101"/>
    </location>
</feature>
<evidence type="ECO:0000256" key="2">
    <source>
        <dbReference type="SAM" id="SignalP"/>
    </source>
</evidence>
<comment type="caution">
    <text evidence="3">The sequence shown here is derived from an EMBL/GenBank/DDBJ whole genome shotgun (WGS) entry which is preliminary data.</text>
</comment>
<protein>
    <submittedName>
        <fullName evidence="3">Uncharacterized protein</fullName>
    </submittedName>
</protein>
<organism evidence="3 4">
    <name type="scientific">Komagataeibacter swingsii</name>
    <dbReference type="NCBI Taxonomy" id="215220"/>
    <lineage>
        <taxon>Bacteria</taxon>
        <taxon>Pseudomonadati</taxon>
        <taxon>Pseudomonadota</taxon>
        <taxon>Alphaproteobacteria</taxon>
        <taxon>Acetobacterales</taxon>
        <taxon>Acetobacteraceae</taxon>
        <taxon>Komagataeibacter</taxon>
    </lineage>
</organism>
<dbReference type="Proteomes" id="UP000247371">
    <property type="component" value="Unassembled WGS sequence"/>
</dbReference>
<keyword evidence="1" id="KW-1133">Transmembrane helix</keyword>
<name>A0A2V4SGK9_9PROT</name>
<feature type="transmembrane region" description="Helical" evidence="1">
    <location>
        <begin position="36"/>
        <end position="55"/>
    </location>
</feature>
<evidence type="ECO:0000313" key="3">
    <source>
        <dbReference type="EMBL" id="PYD71184.1"/>
    </source>
</evidence>
<evidence type="ECO:0000313" key="4">
    <source>
        <dbReference type="Proteomes" id="UP000247371"/>
    </source>
</evidence>
<accession>A0A2V4SGK9</accession>
<keyword evidence="2" id="KW-0732">Signal</keyword>
<feature type="signal peptide" evidence="2">
    <location>
        <begin position="1"/>
        <end position="26"/>
    </location>
</feature>
<dbReference type="AlphaFoldDB" id="A0A2V4SGK9"/>